<dbReference type="Pfam" id="PF00248">
    <property type="entry name" value="Aldo_ket_red"/>
    <property type="match status" value="1"/>
</dbReference>
<dbReference type="GO" id="GO:0016491">
    <property type="term" value="F:oxidoreductase activity"/>
    <property type="evidence" value="ECO:0007669"/>
    <property type="project" value="UniProtKB-KW"/>
</dbReference>
<dbReference type="GO" id="GO:0005829">
    <property type="term" value="C:cytosol"/>
    <property type="evidence" value="ECO:0007669"/>
    <property type="project" value="TreeGrafter"/>
</dbReference>
<dbReference type="STRING" id="1076549.HA45_04880"/>
<evidence type="ECO:0000259" key="2">
    <source>
        <dbReference type="Pfam" id="PF00248"/>
    </source>
</evidence>
<accession>A0A2M9W691</accession>
<dbReference type="InterPro" id="IPR023210">
    <property type="entry name" value="NADP_OxRdtase_dom"/>
</dbReference>
<reference evidence="3 4" key="1">
    <citation type="submission" date="2017-11" db="EMBL/GenBank/DDBJ databases">
        <title>The genome sequence of Pantoea rodasii DSM 26611.</title>
        <authorList>
            <person name="Gao J."/>
            <person name="Mao X."/>
            <person name="Sun J."/>
        </authorList>
    </citation>
    <scope>NUCLEOTIDE SEQUENCE [LARGE SCALE GENOMIC DNA]</scope>
    <source>
        <strain evidence="3 4">DSM 26611</strain>
    </source>
</reference>
<organism evidence="3 4">
    <name type="scientific">Pantoea rodasii</name>
    <dbReference type="NCBI Taxonomy" id="1076549"/>
    <lineage>
        <taxon>Bacteria</taxon>
        <taxon>Pseudomonadati</taxon>
        <taxon>Pseudomonadota</taxon>
        <taxon>Gammaproteobacteria</taxon>
        <taxon>Enterobacterales</taxon>
        <taxon>Erwiniaceae</taxon>
        <taxon>Pantoea</taxon>
    </lineage>
</organism>
<dbReference type="RefSeq" id="WP_100703984.1">
    <property type="nucleotide sequence ID" value="NZ_MLFP01000003.1"/>
</dbReference>
<evidence type="ECO:0000313" key="3">
    <source>
        <dbReference type="EMBL" id="PJZ03024.1"/>
    </source>
</evidence>
<evidence type="ECO:0000313" key="4">
    <source>
        <dbReference type="Proteomes" id="UP000232062"/>
    </source>
</evidence>
<dbReference type="Proteomes" id="UP000232062">
    <property type="component" value="Unassembled WGS sequence"/>
</dbReference>
<proteinExistence type="predicted"/>
<dbReference type="SUPFAM" id="SSF51430">
    <property type="entry name" value="NAD(P)-linked oxidoreductase"/>
    <property type="match status" value="1"/>
</dbReference>
<dbReference type="FunFam" id="3.20.20.100:FF:000004">
    <property type="entry name" value="Oxidoreductase, aldo/keto reductase"/>
    <property type="match status" value="1"/>
</dbReference>
<keyword evidence="1" id="KW-0560">Oxidoreductase</keyword>
<dbReference type="InterPro" id="IPR050523">
    <property type="entry name" value="AKR_Detox_Biosynth"/>
</dbReference>
<dbReference type="PANTHER" id="PTHR43364">
    <property type="entry name" value="NADH-SPECIFIC METHYLGLYOXAL REDUCTASE-RELATED"/>
    <property type="match status" value="1"/>
</dbReference>
<dbReference type="PANTHER" id="PTHR43364:SF4">
    <property type="entry name" value="NAD(P)-LINKED OXIDOREDUCTASE SUPERFAMILY PROTEIN"/>
    <property type="match status" value="1"/>
</dbReference>
<comment type="caution">
    <text evidence="3">The sequence shown here is derived from an EMBL/GenBank/DDBJ whole genome shotgun (WGS) entry which is preliminary data.</text>
</comment>
<keyword evidence="4" id="KW-1185">Reference proteome</keyword>
<sequence>MQYRYLGRSGLKVSEICLGSMMFGGATDEATAQRIIADASASGVNFIDTADMYNKGESERVVGRAIAADRHRWVLATKVGNPMGDGPNQQGMSRKWIREAVHGSLTRLGTDYIDVLYMHKADLAAPLEEMVLAFADLIREGKIGYFAVSNFKAWRLAETVRLAREAGIAGPVATQPLYNLANREAEVEILPSAAYFGVGTVCYSPLARGILTGKYRVGEAPDSTSRAGRADPRMLEAEWRPESLQVAGELATYAERTGRQPAHFAQQWVMRNQLVTSTLVGPRTFEQWREGVAALDCPWSAEDEMFCDRLVSPGKGSSLGPVDPHHPIEGRVVGQVKAGSQ</sequence>
<dbReference type="AlphaFoldDB" id="A0A2M9W691"/>
<protein>
    <submittedName>
        <fullName evidence="3">NADP-dependent oxidoreductase</fullName>
    </submittedName>
</protein>
<gene>
    <name evidence="3" type="ORF">PRCB_23395</name>
</gene>
<dbReference type="Gene3D" id="3.20.20.100">
    <property type="entry name" value="NADP-dependent oxidoreductase domain"/>
    <property type="match status" value="1"/>
</dbReference>
<dbReference type="InterPro" id="IPR036812">
    <property type="entry name" value="NAD(P)_OxRdtase_dom_sf"/>
</dbReference>
<dbReference type="EMBL" id="PIQI01000029">
    <property type="protein sequence ID" value="PJZ03024.1"/>
    <property type="molecule type" value="Genomic_DNA"/>
</dbReference>
<feature type="domain" description="NADP-dependent oxidoreductase" evidence="2">
    <location>
        <begin position="15"/>
        <end position="303"/>
    </location>
</feature>
<evidence type="ECO:0000256" key="1">
    <source>
        <dbReference type="ARBA" id="ARBA00023002"/>
    </source>
</evidence>
<dbReference type="OrthoDB" id="9772407at2"/>
<name>A0A2M9W691_9GAMM</name>